<dbReference type="EMBL" id="MXAV01000034">
    <property type="protein sequence ID" value="PKY10557.1"/>
    <property type="molecule type" value="Genomic_DNA"/>
</dbReference>
<dbReference type="OrthoDB" id="9761531at2"/>
<evidence type="ECO:0000313" key="8">
    <source>
        <dbReference type="EMBL" id="PKY10557.1"/>
    </source>
</evidence>
<feature type="transmembrane region" description="Helical" evidence="6">
    <location>
        <begin position="65"/>
        <end position="83"/>
    </location>
</feature>
<evidence type="ECO:0000256" key="4">
    <source>
        <dbReference type="ARBA" id="ARBA00022989"/>
    </source>
</evidence>
<feature type="transmembrane region" description="Helical" evidence="6">
    <location>
        <begin position="481"/>
        <end position="500"/>
    </location>
</feature>
<name>A0A2I1DL15_9PROT</name>
<comment type="subcellular location">
    <subcellularLocation>
        <location evidence="1">Cell membrane</location>
        <topology evidence="1">Multi-pass membrane protein</topology>
    </subcellularLocation>
</comment>
<accession>A0A2I1DL15</accession>
<dbReference type="Pfam" id="PF03772">
    <property type="entry name" value="Competence"/>
    <property type="match status" value="1"/>
</dbReference>
<dbReference type="RefSeq" id="WP_101537856.1">
    <property type="nucleotide sequence ID" value="NZ_MXAV01000034.1"/>
</dbReference>
<dbReference type="GO" id="GO:0005886">
    <property type="term" value="C:plasma membrane"/>
    <property type="evidence" value="ECO:0007669"/>
    <property type="project" value="UniProtKB-SubCell"/>
</dbReference>
<evidence type="ECO:0000256" key="2">
    <source>
        <dbReference type="ARBA" id="ARBA00022475"/>
    </source>
</evidence>
<evidence type="ECO:0000256" key="1">
    <source>
        <dbReference type="ARBA" id="ARBA00004651"/>
    </source>
</evidence>
<dbReference type="Proteomes" id="UP000234329">
    <property type="component" value="Unassembled WGS sequence"/>
</dbReference>
<evidence type="ECO:0000256" key="3">
    <source>
        <dbReference type="ARBA" id="ARBA00022692"/>
    </source>
</evidence>
<feature type="domain" description="ComEC/Rec2-related protein" evidence="7">
    <location>
        <begin position="232"/>
        <end position="496"/>
    </location>
</feature>
<feature type="transmembrane region" description="Helical" evidence="6">
    <location>
        <begin position="390"/>
        <end position="411"/>
    </location>
</feature>
<keyword evidence="3 6" id="KW-0812">Transmembrane</keyword>
<comment type="caution">
    <text evidence="8">The sequence shown here is derived from an EMBL/GenBank/DDBJ whole genome shotgun (WGS) entry which is preliminary data.</text>
</comment>
<dbReference type="InParanoid" id="A0A2I1DL15"/>
<dbReference type="AlphaFoldDB" id="A0A2I1DL15"/>
<keyword evidence="9" id="KW-1185">Reference proteome</keyword>
<organism evidence="8 9">
    <name type="scientific">Acidithiobacillus marinus</name>
    <dbReference type="NCBI Taxonomy" id="187490"/>
    <lineage>
        <taxon>Bacteria</taxon>
        <taxon>Pseudomonadati</taxon>
        <taxon>Pseudomonadota</taxon>
        <taxon>Acidithiobacillia</taxon>
        <taxon>Acidithiobacillales</taxon>
        <taxon>Acidithiobacillaceae</taxon>
        <taxon>Acidithiobacillus</taxon>
    </lineage>
</organism>
<reference evidence="8 9" key="1">
    <citation type="submission" date="2017-03" db="EMBL/GenBank/DDBJ databases">
        <title>Draft genime sequence of the acidophilic sulfur-oxidizing bacterium Acidithiobacillus sp. SH, isolated from seawater.</title>
        <authorList>
            <person name="Sharmin S."/>
            <person name="Tokuhisa M."/>
            <person name="Kanao T."/>
            <person name="Kamimura K."/>
        </authorList>
    </citation>
    <scope>NUCLEOTIDE SEQUENCE [LARGE SCALE GENOMIC DNA]</scope>
    <source>
        <strain evidence="8 9">SH</strain>
    </source>
</reference>
<feature type="transmembrane region" description="Helical" evidence="6">
    <location>
        <begin position="256"/>
        <end position="279"/>
    </location>
</feature>
<evidence type="ECO:0000256" key="5">
    <source>
        <dbReference type="ARBA" id="ARBA00023136"/>
    </source>
</evidence>
<dbReference type="PANTHER" id="PTHR30619">
    <property type="entry name" value="DNA INTERNALIZATION/COMPETENCE PROTEIN COMEC/REC2"/>
    <property type="match status" value="1"/>
</dbReference>
<gene>
    <name evidence="8" type="ORF">B1757_08225</name>
</gene>
<evidence type="ECO:0000256" key="6">
    <source>
        <dbReference type="SAM" id="Phobius"/>
    </source>
</evidence>
<feature type="transmembrane region" description="Helical" evidence="6">
    <location>
        <begin position="362"/>
        <end position="378"/>
    </location>
</feature>
<keyword evidence="2" id="KW-1003">Cell membrane</keyword>
<evidence type="ECO:0000313" key="9">
    <source>
        <dbReference type="Proteomes" id="UP000234329"/>
    </source>
</evidence>
<sequence length="732" mass="80149">MGFFHNNIRPSVAKLWSGTKSWPSLPLVVLAVGLGMGLFHCFRQLPPLWIPLSLGFMFLALVWKWRPAILVVLAAGAFSWGIWQAELRLAVHWPLAQHLSVEGRIVSIPQLGGREYRFQMAPEHWLKDAPGGARPAILQVHGSLPEVPVVGQRWHLQLRSEALSSLPVSPFADLARQRFWEGIGGVARIENGHLLKPFFWSLGDHIAKARQAVLQATNMALDRESAGFVQALSVGVGNQLPPEIWRIYRDTGTAHLLVISGSHVAVVAGLFGWLLQWLWRRIPWLVMRWPAQTAGVLASIPAAWFYASFAGMQIPGERAAWMITAAAVSWLLGRSHRAWQGLALAGLLIVCFNPGAMVDVGFWLSLGAVAALIAVGYGEGGWRTLLRSQWAVFIALLPLLAVWFGQISLVSPLANMLVIPLVELLAVPVALLGTLLALLDLELLSRVLFRVVALQMDGITLLLRALLEIPYAQLHTGTDRIWAVLAAAFGLSIFFLPSGWPGRSLAFLGLVPLLVPAAGGADFELRDLSAQSGMVLFWQEKQYSGVWTANLWKSGARREAGLALVAVLQKKGLDKVSDWVRTDTSTPLPILAAARQWAPPGARHYLHSSNPLGVCRGEAGHAPPGSVFVNLGKTFQPCMLLWGQGPDLLILGDMDVNTLQRLASTRSSSLQRVQLVLAPDSLAEAERKFLASRMPHAVIHYAGKNPAEVWTWQNGHFRSAAVSSPAYWQARD</sequence>
<dbReference type="NCBIfam" id="TIGR00360">
    <property type="entry name" value="ComEC_N-term"/>
    <property type="match status" value="1"/>
</dbReference>
<evidence type="ECO:0000259" key="7">
    <source>
        <dbReference type="Pfam" id="PF03772"/>
    </source>
</evidence>
<feature type="transmembrane region" description="Helical" evidence="6">
    <location>
        <begin position="24"/>
        <end position="45"/>
    </location>
</feature>
<proteinExistence type="predicted"/>
<keyword evidence="5 6" id="KW-0472">Membrane</keyword>
<feature type="transmembrane region" description="Helical" evidence="6">
    <location>
        <begin position="291"/>
        <end position="312"/>
    </location>
</feature>
<keyword evidence="4 6" id="KW-1133">Transmembrane helix</keyword>
<dbReference type="InterPro" id="IPR004477">
    <property type="entry name" value="ComEC_N"/>
</dbReference>
<dbReference type="PANTHER" id="PTHR30619:SF1">
    <property type="entry name" value="RECOMBINATION PROTEIN 2"/>
    <property type="match status" value="1"/>
</dbReference>
<feature type="transmembrane region" description="Helical" evidence="6">
    <location>
        <begin position="417"/>
        <end position="439"/>
    </location>
</feature>
<dbReference type="InterPro" id="IPR052159">
    <property type="entry name" value="Competence_DNA_uptake"/>
</dbReference>
<protein>
    <submittedName>
        <fullName evidence="8">Competence protein ComEC</fullName>
    </submittedName>
</protein>